<dbReference type="InterPro" id="IPR050430">
    <property type="entry name" value="Peptidase_S1"/>
</dbReference>
<evidence type="ECO:0000313" key="5">
    <source>
        <dbReference type="Proteomes" id="UP000013827"/>
    </source>
</evidence>
<dbReference type="KEGG" id="ehx:EMIHUDRAFT_241686"/>
<dbReference type="PANTHER" id="PTHR24276">
    <property type="entry name" value="POLYSERASE-RELATED"/>
    <property type="match status" value="1"/>
</dbReference>
<feature type="compositionally biased region" description="Basic and acidic residues" evidence="2">
    <location>
        <begin position="336"/>
        <end position="346"/>
    </location>
</feature>
<reference evidence="4" key="2">
    <citation type="submission" date="2024-10" db="UniProtKB">
        <authorList>
            <consortium name="EnsemblProtists"/>
        </authorList>
    </citation>
    <scope>IDENTIFICATION</scope>
</reference>
<dbReference type="RefSeq" id="XP_005773303.1">
    <property type="nucleotide sequence ID" value="XM_005773246.1"/>
</dbReference>
<organism evidence="4 5">
    <name type="scientific">Emiliania huxleyi (strain CCMP1516)</name>
    <dbReference type="NCBI Taxonomy" id="280463"/>
    <lineage>
        <taxon>Eukaryota</taxon>
        <taxon>Haptista</taxon>
        <taxon>Haptophyta</taxon>
        <taxon>Prymnesiophyceae</taxon>
        <taxon>Isochrysidales</taxon>
        <taxon>Noelaerhabdaceae</taxon>
        <taxon>Emiliania</taxon>
    </lineage>
</organism>
<dbReference type="Pfam" id="PF00089">
    <property type="entry name" value="Trypsin"/>
    <property type="match status" value="1"/>
</dbReference>
<accession>A0A0D3JBI9</accession>
<dbReference type="InterPro" id="IPR009003">
    <property type="entry name" value="Peptidase_S1_PA"/>
</dbReference>
<dbReference type="Gene3D" id="2.40.10.10">
    <property type="entry name" value="Trypsin-like serine proteases"/>
    <property type="match status" value="1"/>
</dbReference>
<dbReference type="PANTHER" id="PTHR24276:SF98">
    <property type="entry name" value="FI18310P1-RELATED"/>
    <property type="match status" value="1"/>
</dbReference>
<evidence type="ECO:0000256" key="1">
    <source>
        <dbReference type="ARBA" id="ARBA00023157"/>
    </source>
</evidence>
<dbReference type="SUPFAM" id="SSF50494">
    <property type="entry name" value="Trypsin-like serine proteases"/>
    <property type="match status" value="1"/>
</dbReference>
<dbReference type="EnsemblProtists" id="EOD20874">
    <property type="protein sequence ID" value="EOD20874"/>
    <property type="gene ID" value="EMIHUDRAFT_241686"/>
</dbReference>
<evidence type="ECO:0000256" key="2">
    <source>
        <dbReference type="SAM" id="MobiDB-lite"/>
    </source>
</evidence>
<protein>
    <recommendedName>
        <fullName evidence="3">Peptidase S1 domain-containing protein</fullName>
    </recommendedName>
</protein>
<dbReference type="eggNOG" id="KOG3627">
    <property type="taxonomic scope" value="Eukaryota"/>
</dbReference>
<reference evidence="5" key="1">
    <citation type="journal article" date="2013" name="Nature">
        <title>Pan genome of the phytoplankton Emiliania underpins its global distribution.</title>
        <authorList>
            <person name="Read B.A."/>
            <person name="Kegel J."/>
            <person name="Klute M.J."/>
            <person name="Kuo A."/>
            <person name="Lefebvre S.C."/>
            <person name="Maumus F."/>
            <person name="Mayer C."/>
            <person name="Miller J."/>
            <person name="Monier A."/>
            <person name="Salamov A."/>
            <person name="Young J."/>
            <person name="Aguilar M."/>
            <person name="Claverie J.M."/>
            <person name="Frickenhaus S."/>
            <person name="Gonzalez K."/>
            <person name="Herman E.K."/>
            <person name="Lin Y.C."/>
            <person name="Napier J."/>
            <person name="Ogata H."/>
            <person name="Sarno A.F."/>
            <person name="Shmutz J."/>
            <person name="Schroeder D."/>
            <person name="de Vargas C."/>
            <person name="Verret F."/>
            <person name="von Dassow P."/>
            <person name="Valentin K."/>
            <person name="Van de Peer Y."/>
            <person name="Wheeler G."/>
            <person name="Dacks J.B."/>
            <person name="Delwiche C.F."/>
            <person name="Dyhrman S.T."/>
            <person name="Glockner G."/>
            <person name="John U."/>
            <person name="Richards T."/>
            <person name="Worden A.Z."/>
            <person name="Zhang X."/>
            <person name="Grigoriev I.V."/>
            <person name="Allen A.E."/>
            <person name="Bidle K."/>
            <person name="Borodovsky M."/>
            <person name="Bowler C."/>
            <person name="Brownlee C."/>
            <person name="Cock J.M."/>
            <person name="Elias M."/>
            <person name="Gladyshev V.N."/>
            <person name="Groth M."/>
            <person name="Guda C."/>
            <person name="Hadaegh A."/>
            <person name="Iglesias-Rodriguez M.D."/>
            <person name="Jenkins J."/>
            <person name="Jones B.M."/>
            <person name="Lawson T."/>
            <person name="Leese F."/>
            <person name="Lindquist E."/>
            <person name="Lobanov A."/>
            <person name="Lomsadze A."/>
            <person name="Malik S.B."/>
            <person name="Marsh M.E."/>
            <person name="Mackinder L."/>
            <person name="Mock T."/>
            <person name="Mueller-Roeber B."/>
            <person name="Pagarete A."/>
            <person name="Parker M."/>
            <person name="Probert I."/>
            <person name="Quesneville H."/>
            <person name="Raines C."/>
            <person name="Rensing S.A."/>
            <person name="Riano-Pachon D.M."/>
            <person name="Richier S."/>
            <person name="Rokitta S."/>
            <person name="Shiraiwa Y."/>
            <person name="Soanes D.M."/>
            <person name="van der Giezen M."/>
            <person name="Wahlund T.M."/>
            <person name="Williams B."/>
            <person name="Wilson W."/>
            <person name="Wolfe G."/>
            <person name="Wurch L.L."/>
        </authorList>
    </citation>
    <scope>NUCLEOTIDE SEQUENCE</scope>
</reference>
<dbReference type="AlphaFoldDB" id="A0A0D3JBI9"/>
<dbReference type="InterPro" id="IPR043504">
    <property type="entry name" value="Peptidase_S1_PA_chymotrypsin"/>
</dbReference>
<proteinExistence type="predicted"/>
<feature type="region of interest" description="Disordered" evidence="2">
    <location>
        <begin position="305"/>
        <end position="355"/>
    </location>
</feature>
<keyword evidence="1" id="KW-1015">Disulfide bond</keyword>
<dbReference type="PaxDb" id="2903-EOD20874"/>
<feature type="domain" description="Peptidase S1" evidence="3">
    <location>
        <begin position="2"/>
        <end position="355"/>
    </location>
</feature>
<keyword evidence="5" id="KW-1185">Reference proteome</keyword>
<dbReference type="STRING" id="2903.R1EJ16"/>
<dbReference type="InterPro" id="IPR018114">
    <property type="entry name" value="TRYPSIN_HIS"/>
</dbReference>
<dbReference type="PROSITE" id="PS00134">
    <property type="entry name" value="TRYPSIN_HIS"/>
    <property type="match status" value="1"/>
</dbReference>
<dbReference type="Proteomes" id="UP000013827">
    <property type="component" value="Unassembled WGS sequence"/>
</dbReference>
<evidence type="ECO:0000313" key="4">
    <source>
        <dbReference type="EnsemblProtists" id="EOD20874"/>
    </source>
</evidence>
<dbReference type="PROSITE" id="PS50240">
    <property type="entry name" value="TRYPSIN_DOM"/>
    <property type="match status" value="1"/>
</dbReference>
<dbReference type="SMART" id="SM00020">
    <property type="entry name" value="Tryp_SPc"/>
    <property type="match status" value="1"/>
</dbReference>
<sequence length="355" mass="38386">MIVGGTEVDPRLYPFLVYIAEEDFWGQSYCGAVLIHPQWVLTAAHCGTNFERVLLGGHAMSKFEAGDDCTETINIESIIPNALYNAGIELSVVAEKVPLQRPSEYALIDLDQPGDNTWHEVGTNLVTAGWGTLSAGGGTPDKAQHVTVPVVPDCEDTNYGPSVGIEYNPETKSAPCVRYSPHLAAPAERPSSAHHQHPPGIHPLLLVLDRICVGCSECSLTIKGLRQQYPELTRTDARKIMKLKRIYCSACPQGRDRPAAEVPHLTDDAAMQLATSLAGRLRLTPAVVGAAFPPSVPMQSLLPPLSSSSSGFPPPLSVPSSTVRPLTQDQQDDDETRSCESEEHFPSRWLPPGLT</sequence>
<name>A0A0D3JBI9_EMIH1</name>
<dbReference type="GO" id="GO:0006508">
    <property type="term" value="P:proteolysis"/>
    <property type="evidence" value="ECO:0007669"/>
    <property type="project" value="InterPro"/>
</dbReference>
<dbReference type="GeneID" id="17266426"/>
<dbReference type="GO" id="GO:0004252">
    <property type="term" value="F:serine-type endopeptidase activity"/>
    <property type="evidence" value="ECO:0007669"/>
    <property type="project" value="InterPro"/>
</dbReference>
<dbReference type="InterPro" id="IPR001254">
    <property type="entry name" value="Trypsin_dom"/>
</dbReference>
<evidence type="ECO:0000259" key="3">
    <source>
        <dbReference type="PROSITE" id="PS50240"/>
    </source>
</evidence>
<dbReference type="HOGENOM" id="CLU_781748_0_0_1"/>